<proteinExistence type="predicted"/>
<evidence type="ECO:0000313" key="3">
    <source>
        <dbReference type="EMBL" id="GGI83709.1"/>
    </source>
</evidence>
<feature type="chain" id="PRO_5046612775" evidence="2">
    <location>
        <begin position="24"/>
        <end position="76"/>
    </location>
</feature>
<accession>A0ABQ2CEK2</accession>
<feature type="signal peptide" evidence="2">
    <location>
        <begin position="1"/>
        <end position="23"/>
    </location>
</feature>
<evidence type="ECO:0000256" key="2">
    <source>
        <dbReference type="SAM" id="SignalP"/>
    </source>
</evidence>
<protein>
    <submittedName>
        <fullName evidence="3">Uncharacterized protein</fullName>
    </submittedName>
</protein>
<feature type="region of interest" description="Disordered" evidence="1">
    <location>
        <begin position="41"/>
        <end position="76"/>
    </location>
</feature>
<name>A0ABQ2CEK2_9MICC</name>
<keyword evidence="4" id="KW-1185">Reference proteome</keyword>
<dbReference type="Proteomes" id="UP000658754">
    <property type="component" value="Unassembled WGS sequence"/>
</dbReference>
<gene>
    <name evidence="3" type="ORF">GCM10007175_21280</name>
</gene>
<evidence type="ECO:0000313" key="4">
    <source>
        <dbReference type="Proteomes" id="UP000658754"/>
    </source>
</evidence>
<sequence length="76" mass="7637">MRTKNWTLLAVVALAFHITGCSAPSPGQALAGTSPSAAPGTFSDPVLIVDLPRKPGSDPAPCPEGPEVAVKGVDEA</sequence>
<reference evidence="4" key="1">
    <citation type="journal article" date="2019" name="Int. J. Syst. Evol. Microbiol.">
        <title>The Global Catalogue of Microorganisms (GCM) 10K type strain sequencing project: providing services to taxonomists for standard genome sequencing and annotation.</title>
        <authorList>
            <consortium name="The Broad Institute Genomics Platform"/>
            <consortium name="The Broad Institute Genome Sequencing Center for Infectious Disease"/>
            <person name="Wu L."/>
            <person name="Ma J."/>
        </authorList>
    </citation>
    <scope>NUCLEOTIDE SEQUENCE [LARGE SCALE GENOMIC DNA]</scope>
    <source>
        <strain evidence="4">CGMCC 1.3601</strain>
    </source>
</reference>
<keyword evidence="2" id="KW-0732">Signal</keyword>
<evidence type="ECO:0000256" key="1">
    <source>
        <dbReference type="SAM" id="MobiDB-lite"/>
    </source>
</evidence>
<comment type="caution">
    <text evidence="3">The sequence shown here is derived from an EMBL/GenBank/DDBJ whole genome shotgun (WGS) entry which is preliminary data.</text>
</comment>
<dbReference type="EMBL" id="BMKV01000003">
    <property type="protein sequence ID" value="GGI83709.1"/>
    <property type="molecule type" value="Genomic_DNA"/>
</dbReference>
<organism evidence="3 4">
    <name type="scientific">Pseudarthrobacter scleromae</name>
    <dbReference type="NCBI Taxonomy" id="158897"/>
    <lineage>
        <taxon>Bacteria</taxon>
        <taxon>Bacillati</taxon>
        <taxon>Actinomycetota</taxon>
        <taxon>Actinomycetes</taxon>
        <taxon>Micrococcales</taxon>
        <taxon>Micrococcaceae</taxon>
        <taxon>Pseudarthrobacter</taxon>
    </lineage>
</organism>